<feature type="compositionally biased region" description="Acidic residues" evidence="1">
    <location>
        <begin position="125"/>
        <end position="148"/>
    </location>
</feature>
<comment type="caution">
    <text evidence="2">The sequence shown here is derived from an EMBL/GenBank/DDBJ whole genome shotgun (WGS) entry which is preliminary data.</text>
</comment>
<reference evidence="3" key="1">
    <citation type="journal article" date="2020" name="Stud. Mycol.">
        <title>101 Dothideomycetes genomes: A test case for predicting lifestyles and emergence of pathogens.</title>
        <authorList>
            <person name="Haridas S."/>
            <person name="Albert R."/>
            <person name="Binder M."/>
            <person name="Bloem J."/>
            <person name="LaButti K."/>
            <person name="Salamov A."/>
            <person name="Andreopoulos B."/>
            <person name="Baker S."/>
            <person name="Barry K."/>
            <person name="Bills G."/>
            <person name="Bluhm B."/>
            <person name="Cannon C."/>
            <person name="Castanera R."/>
            <person name="Culley D."/>
            <person name="Daum C."/>
            <person name="Ezra D."/>
            <person name="Gonzalez J."/>
            <person name="Henrissat B."/>
            <person name="Kuo A."/>
            <person name="Liang C."/>
            <person name="Lipzen A."/>
            <person name="Lutzoni F."/>
            <person name="Magnuson J."/>
            <person name="Mondo S."/>
            <person name="Nolan M."/>
            <person name="Ohm R."/>
            <person name="Pangilinan J."/>
            <person name="Park H.-J."/>
            <person name="Ramirez L."/>
            <person name="Alfaro M."/>
            <person name="Sun H."/>
            <person name="Tritt A."/>
            <person name="Yoshinaga Y."/>
            <person name="Zwiers L.-H."/>
            <person name="Turgeon B."/>
            <person name="Goodwin S."/>
            <person name="Spatafora J."/>
            <person name="Crous P."/>
            <person name="Grigoriev I."/>
        </authorList>
    </citation>
    <scope>NUCLEOTIDE SEQUENCE [LARGE SCALE GENOMIC DNA]</scope>
    <source>
        <strain evidence="3">CBS 304.66</strain>
    </source>
</reference>
<accession>A0A9P4KA50</accession>
<dbReference type="EMBL" id="ML986621">
    <property type="protein sequence ID" value="KAF2263898.1"/>
    <property type="molecule type" value="Genomic_DNA"/>
</dbReference>
<proteinExistence type="predicted"/>
<sequence>MDTLQIEYQTFKSQLAEAQRSFNTPLQAKDDQMETHIPIQINFLQGELDNQSDQLDQAEKNAEVERLKNASRNKSSQSGDAEEIQDLNEIIIETKANAVNLQEELNNVRNTNDSLKWRLLRLAGEEGDDYDGDNDEEEEEGEGEEEEK</sequence>
<organism evidence="2 3">
    <name type="scientific">Lojkania enalia</name>
    <dbReference type="NCBI Taxonomy" id="147567"/>
    <lineage>
        <taxon>Eukaryota</taxon>
        <taxon>Fungi</taxon>
        <taxon>Dikarya</taxon>
        <taxon>Ascomycota</taxon>
        <taxon>Pezizomycotina</taxon>
        <taxon>Dothideomycetes</taxon>
        <taxon>Pleosporomycetidae</taxon>
        <taxon>Pleosporales</taxon>
        <taxon>Pleosporales incertae sedis</taxon>
        <taxon>Lojkania</taxon>
    </lineage>
</organism>
<feature type="compositionally biased region" description="Basic and acidic residues" evidence="1">
    <location>
        <begin position="57"/>
        <end position="68"/>
    </location>
</feature>
<name>A0A9P4KA50_9PLEO</name>
<evidence type="ECO:0000256" key="1">
    <source>
        <dbReference type="SAM" id="MobiDB-lite"/>
    </source>
</evidence>
<keyword evidence="3" id="KW-1185">Reference proteome</keyword>
<dbReference type="AlphaFoldDB" id="A0A9P4KA50"/>
<dbReference type="Proteomes" id="UP000800093">
    <property type="component" value="Unassembled WGS sequence"/>
</dbReference>
<evidence type="ECO:0000313" key="2">
    <source>
        <dbReference type="EMBL" id="KAF2263898.1"/>
    </source>
</evidence>
<feature type="region of interest" description="Disordered" evidence="1">
    <location>
        <begin position="124"/>
        <end position="148"/>
    </location>
</feature>
<feature type="region of interest" description="Disordered" evidence="1">
    <location>
        <begin position="48"/>
        <end position="82"/>
    </location>
</feature>
<gene>
    <name evidence="2" type="ORF">CC78DRAFT_581017</name>
</gene>
<feature type="compositionally biased region" description="Polar residues" evidence="1">
    <location>
        <begin position="70"/>
        <end position="79"/>
    </location>
</feature>
<evidence type="ECO:0000313" key="3">
    <source>
        <dbReference type="Proteomes" id="UP000800093"/>
    </source>
</evidence>
<protein>
    <submittedName>
        <fullName evidence="2">Uncharacterized protein</fullName>
    </submittedName>
</protein>